<dbReference type="Gene3D" id="3.10.129.10">
    <property type="entry name" value="Hotdog Thioesterase"/>
    <property type="match status" value="1"/>
</dbReference>
<dbReference type="OrthoDB" id="2831072at2759"/>
<dbReference type="AlphaFoldDB" id="A0A132BBD4"/>
<reference evidence="3 4" key="1">
    <citation type="submission" date="2015-10" db="EMBL/GenBank/DDBJ databases">
        <title>Full genome of DAOMC 229536 Phialocephala scopiformis, a fungal endophyte of spruce producing the potent anti-insectan compound rugulosin.</title>
        <authorList>
            <consortium name="DOE Joint Genome Institute"/>
            <person name="Walker A.K."/>
            <person name="Frasz S.L."/>
            <person name="Seifert K.A."/>
            <person name="Miller J.D."/>
            <person name="Mondo S.J."/>
            <person name="Labutti K."/>
            <person name="Lipzen A."/>
            <person name="Dockter R."/>
            <person name="Kennedy M."/>
            <person name="Grigoriev I.V."/>
            <person name="Spatafora J.W."/>
        </authorList>
    </citation>
    <scope>NUCLEOTIDE SEQUENCE [LARGE SCALE GENOMIC DNA]</scope>
    <source>
        <strain evidence="3 4">CBS 120377</strain>
    </source>
</reference>
<dbReference type="RefSeq" id="XP_018063509.1">
    <property type="nucleotide sequence ID" value="XM_018216141.1"/>
</dbReference>
<proteinExistence type="inferred from homology"/>
<dbReference type="GeneID" id="28825867"/>
<comment type="similarity">
    <text evidence="1">Belongs to the thioesterase PaaI family.</text>
</comment>
<dbReference type="SUPFAM" id="SSF54637">
    <property type="entry name" value="Thioesterase/thiol ester dehydrase-isomerase"/>
    <property type="match status" value="1"/>
</dbReference>
<dbReference type="Proteomes" id="UP000070700">
    <property type="component" value="Unassembled WGS sequence"/>
</dbReference>
<dbReference type="CDD" id="cd03443">
    <property type="entry name" value="PaaI_thioesterase"/>
    <property type="match status" value="1"/>
</dbReference>
<dbReference type="GO" id="GO:0047617">
    <property type="term" value="F:fatty acyl-CoA hydrolase activity"/>
    <property type="evidence" value="ECO:0007669"/>
    <property type="project" value="InterPro"/>
</dbReference>
<gene>
    <name evidence="3" type="ORF">LY89DRAFT_690670</name>
</gene>
<evidence type="ECO:0000259" key="2">
    <source>
        <dbReference type="Pfam" id="PF03061"/>
    </source>
</evidence>
<evidence type="ECO:0000256" key="1">
    <source>
        <dbReference type="ARBA" id="ARBA00008324"/>
    </source>
</evidence>
<evidence type="ECO:0000313" key="4">
    <source>
        <dbReference type="Proteomes" id="UP000070700"/>
    </source>
</evidence>
<accession>A0A132BBD4</accession>
<dbReference type="InterPro" id="IPR006683">
    <property type="entry name" value="Thioestr_dom"/>
</dbReference>
<sequence length="186" mass="20479">MTHPTASREKAMKAVEAIFERYLLIAKSTNFTGFDKHIMSTVKVVDATMGGTVTFELPLDERYGNLNGVMHGGAAGVIFDMCTTIALGPLAKPGFWDFLGGVTRTLSISYLKAIPIGTTIRVYSEVMQVGRTMALIRGTMTSLDRKTVYCTCEHHKVAVPTRKEHLEHVVEWDGLWAKDGEGKAKL</sequence>
<organism evidence="3 4">
    <name type="scientific">Mollisia scopiformis</name>
    <name type="common">Conifer needle endophyte fungus</name>
    <name type="synonym">Phialocephala scopiformis</name>
    <dbReference type="NCBI Taxonomy" id="149040"/>
    <lineage>
        <taxon>Eukaryota</taxon>
        <taxon>Fungi</taxon>
        <taxon>Dikarya</taxon>
        <taxon>Ascomycota</taxon>
        <taxon>Pezizomycotina</taxon>
        <taxon>Leotiomycetes</taxon>
        <taxon>Helotiales</taxon>
        <taxon>Mollisiaceae</taxon>
        <taxon>Mollisia</taxon>
    </lineage>
</organism>
<name>A0A132BBD4_MOLSC</name>
<dbReference type="Pfam" id="PF03061">
    <property type="entry name" value="4HBT"/>
    <property type="match status" value="1"/>
</dbReference>
<keyword evidence="4" id="KW-1185">Reference proteome</keyword>
<dbReference type="InterPro" id="IPR029069">
    <property type="entry name" value="HotDog_dom_sf"/>
</dbReference>
<protein>
    <recommendedName>
        <fullName evidence="2">Thioesterase domain-containing protein</fullName>
    </recommendedName>
</protein>
<dbReference type="PANTHER" id="PTHR21660:SF9">
    <property type="entry name" value="THIOESTERASE DOMAIN-CONTAINING PROTEIN"/>
    <property type="match status" value="1"/>
</dbReference>
<dbReference type="InParanoid" id="A0A132BBD4"/>
<dbReference type="KEGG" id="psco:LY89DRAFT_690670"/>
<evidence type="ECO:0000313" key="3">
    <source>
        <dbReference type="EMBL" id="KUJ09154.1"/>
    </source>
</evidence>
<dbReference type="InterPro" id="IPR039298">
    <property type="entry name" value="ACOT13"/>
</dbReference>
<dbReference type="EMBL" id="KQ947433">
    <property type="protein sequence ID" value="KUJ09154.1"/>
    <property type="molecule type" value="Genomic_DNA"/>
</dbReference>
<feature type="domain" description="Thioesterase" evidence="2">
    <location>
        <begin position="67"/>
        <end position="148"/>
    </location>
</feature>
<dbReference type="PANTHER" id="PTHR21660">
    <property type="entry name" value="THIOESTERASE SUPERFAMILY MEMBER-RELATED"/>
    <property type="match status" value="1"/>
</dbReference>